<feature type="domain" description="VPS37 C-terminal" evidence="9">
    <location>
        <begin position="224"/>
        <end position="308"/>
    </location>
</feature>
<dbReference type="OrthoDB" id="10260857at2759"/>
<dbReference type="Gene3D" id="1.10.287.660">
    <property type="entry name" value="Helix hairpin bin"/>
    <property type="match status" value="1"/>
</dbReference>
<dbReference type="CDD" id="cd11685">
    <property type="entry name" value="UEV_TSG101-like"/>
    <property type="match status" value="1"/>
</dbReference>
<evidence type="ECO:0000256" key="3">
    <source>
        <dbReference type="ARBA" id="ARBA00022448"/>
    </source>
</evidence>
<evidence type="ECO:0000256" key="7">
    <source>
        <dbReference type="SAM" id="Coils"/>
    </source>
</evidence>
<dbReference type="GO" id="GO:0006623">
    <property type="term" value="P:protein targeting to vacuole"/>
    <property type="evidence" value="ECO:0007669"/>
    <property type="project" value="TreeGrafter"/>
</dbReference>
<dbReference type="EMBL" id="LK023386">
    <property type="protein sequence ID" value="CDS14276.1"/>
    <property type="molecule type" value="Genomic_DNA"/>
</dbReference>
<organism evidence="10">
    <name type="scientific">Lichtheimia ramosa</name>
    <dbReference type="NCBI Taxonomy" id="688394"/>
    <lineage>
        <taxon>Eukaryota</taxon>
        <taxon>Fungi</taxon>
        <taxon>Fungi incertae sedis</taxon>
        <taxon>Mucoromycota</taxon>
        <taxon>Mucoromycotina</taxon>
        <taxon>Mucoromycetes</taxon>
        <taxon>Mucorales</taxon>
        <taxon>Lichtheimiaceae</taxon>
        <taxon>Lichtheimia</taxon>
    </lineage>
</organism>
<gene>
    <name evidence="10" type="ORF">LRAMOSA06446</name>
</gene>
<evidence type="ECO:0000313" key="10">
    <source>
        <dbReference type="EMBL" id="CDS14276.1"/>
    </source>
</evidence>
<dbReference type="AlphaFoldDB" id="A0A077X340"/>
<dbReference type="Pfam" id="PF07200">
    <property type="entry name" value="Mod_r"/>
    <property type="match status" value="1"/>
</dbReference>
<dbReference type="PANTHER" id="PTHR13678">
    <property type="entry name" value="VACUOLAR PROTEIN SORTING-ASSOCIATED PROTEIN 37"/>
    <property type="match status" value="1"/>
</dbReference>
<comment type="similarity">
    <text evidence="2">Belongs to the VPS37 family.</text>
</comment>
<feature type="region of interest" description="Disordered" evidence="8">
    <location>
        <begin position="104"/>
        <end position="134"/>
    </location>
</feature>
<proteinExistence type="inferred from homology"/>
<dbReference type="GO" id="GO:0043162">
    <property type="term" value="P:ubiquitin-dependent protein catabolic process via the multivesicular body sorting pathway"/>
    <property type="evidence" value="ECO:0007669"/>
    <property type="project" value="TreeGrafter"/>
</dbReference>
<keyword evidence="3 6" id="KW-0813">Transport</keyword>
<accession>A0A077X340</accession>
<dbReference type="InterPro" id="IPR009851">
    <property type="entry name" value="Mod_r"/>
</dbReference>
<dbReference type="GO" id="GO:0000813">
    <property type="term" value="C:ESCRT I complex"/>
    <property type="evidence" value="ECO:0007669"/>
    <property type="project" value="UniProtKB-ARBA"/>
</dbReference>
<evidence type="ECO:0000256" key="8">
    <source>
        <dbReference type="SAM" id="MobiDB-lite"/>
    </source>
</evidence>
<evidence type="ECO:0000259" key="9">
    <source>
        <dbReference type="PROSITE" id="PS51314"/>
    </source>
</evidence>
<protein>
    <recommendedName>
        <fullName evidence="9">VPS37 C-terminal domain-containing protein</fullName>
    </recommendedName>
</protein>
<evidence type="ECO:0000256" key="5">
    <source>
        <dbReference type="ARBA" id="ARBA00022927"/>
    </source>
</evidence>
<dbReference type="InterPro" id="IPR037202">
    <property type="entry name" value="ESCRT_assembly_dom"/>
</dbReference>
<evidence type="ECO:0000256" key="2">
    <source>
        <dbReference type="ARBA" id="ARBA00007617"/>
    </source>
</evidence>
<name>A0A077X340_9FUNG</name>
<feature type="coiled-coil region" evidence="7">
    <location>
        <begin position="192"/>
        <end position="233"/>
    </location>
</feature>
<reference evidence="10" key="1">
    <citation type="journal article" date="2014" name="Genome Announc.">
        <title>De novo whole-genome sequence and genome annotation of Lichtheimia ramosa.</title>
        <authorList>
            <person name="Linde J."/>
            <person name="Schwartze V."/>
            <person name="Binder U."/>
            <person name="Lass-Florl C."/>
            <person name="Voigt K."/>
            <person name="Horn F."/>
        </authorList>
    </citation>
    <scope>NUCLEOTIDE SEQUENCE</scope>
    <source>
        <strain evidence="10">JMRC FSU:6197</strain>
    </source>
</reference>
<dbReference type="PANTHER" id="PTHR13678:SF2">
    <property type="entry name" value="VACUOLAR PROTEIN SORTING-ASSOCIATED PROTEIN 37A"/>
    <property type="match status" value="1"/>
</dbReference>
<keyword evidence="5 6" id="KW-0653">Protein transport</keyword>
<evidence type="ECO:0000256" key="6">
    <source>
        <dbReference type="PROSITE-ProRule" id="PRU00646"/>
    </source>
</evidence>
<evidence type="ECO:0000256" key="4">
    <source>
        <dbReference type="ARBA" id="ARBA00022753"/>
    </source>
</evidence>
<dbReference type="SUPFAM" id="SSF140111">
    <property type="entry name" value="Endosomal sorting complex assembly domain"/>
    <property type="match status" value="1"/>
</dbReference>
<sequence length="308" mass="35008">MSTFQEVKQQQIASLYSHNPTVTTIIEGQMYELPCPMNGVSAALLVNLPPEFPDVPPIITVSPTGMRHPWIESDVVVHDALHWNASQVQLGKWVHDIIEEFTQRPPARKGGTNGEAVEEGYGHRPPPPIPSNTATSATPLALSMAEYTSIVSRSMDELEELLSNDVAFELFFNSLERVQNMKTVQEELRNGNVNLANKNLAQESSLQQLRDQVRELDSEYRQLRSQFEEKEKQQRDAFDRFSSATMMTRLKASIHESDELSESVAQSFLDGNLDHDGFVKQFRELRKVYHIRASKLERSQKETFSYSI</sequence>
<evidence type="ECO:0000256" key="1">
    <source>
        <dbReference type="ARBA" id="ARBA00004177"/>
    </source>
</evidence>
<comment type="subcellular location">
    <subcellularLocation>
        <location evidence="1">Endosome</location>
    </subcellularLocation>
</comment>
<dbReference type="InterPro" id="IPR029012">
    <property type="entry name" value="Helix_hairpin_bin_sf"/>
</dbReference>
<dbReference type="PROSITE" id="PS51314">
    <property type="entry name" value="VPS37_C"/>
    <property type="match status" value="1"/>
</dbReference>
<dbReference type="GO" id="GO:0006612">
    <property type="term" value="P:protein targeting to membrane"/>
    <property type="evidence" value="ECO:0007669"/>
    <property type="project" value="TreeGrafter"/>
</dbReference>
<keyword evidence="7" id="KW-0175">Coiled coil</keyword>
<keyword evidence="4" id="KW-0967">Endosome</keyword>